<evidence type="ECO:0000313" key="2">
    <source>
        <dbReference type="Proteomes" id="UP001151760"/>
    </source>
</evidence>
<organism evidence="1 2">
    <name type="scientific">Tanacetum coccineum</name>
    <dbReference type="NCBI Taxonomy" id="301880"/>
    <lineage>
        <taxon>Eukaryota</taxon>
        <taxon>Viridiplantae</taxon>
        <taxon>Streptophyta</taxon>
        <taxon>Embryophyta</taxon>
        <taxon>Tracheophyta</taxon>
        <taxon>Spermatophyta</taxon>
        <taxon>Magnoliopsida</taxon>
        <taxon>eudicotyledons</taxon>
        <taxon>Gunneridae</taxon>
        <taxon>Pentapetalae</taxon>
        <taxon>asterids</taxon>
        <taxon>campanulids</taxon>
        <taxon>Asterales</taxon>
        <taxon>Asteraceae</taxon>
        <taxon>Asteroideae</taxon>
        <taxon>Anthemideae</taxon>
        <taxon>Anthemidinae</taxon>
        <taxon>Tanacetum</taxon>
    </lineage>
</organism>
<name>A0ABQ5JDW5_9ASTR</name>
<sequence>MTLEDFRIIFYLPQATDHNHDCFVPDLKFSEMTLCNMFSRCLSTHVTGYDKPPLQIMQMLYCFVNNIHVDYAELLWEGFHYSLKNPTTMIPYPRFTKLIVSHYMTTNPEISRRARNRYHNLAGDVMIKSIFNSGKSKDVVVMKILDWMITDEIMLKENYQLYAEVFRVDVPTTQSQSIEST</sequence>
<comment type="caution">
    <text evidence="1">The sequence shown here is derived from an EMBL/GenBank/DDBJ whole genome shotgun (WGS) entry which is preliminary data.</text>
</comment>
<dbReference type="EMBL" id="BQNB010021804">
    <property type="protein sequence ID" value="GJU10240.1"/>
    <property type="molecule type" value="Genomic_DNA"/>
</dbReference>
<gene>
    <name evidence="1" type="ORF">Tco_1132636</name>
</gene>
<proteinExistence type="predicted"/>
<accession>A0ABQ5JDW5</accession>
<dbReference type="Proteomes" id="UP001151760">
    <property type="component" value="Unassembled WGS sequence"/>
</dbReference>
<reference evidence="1" key="1">
    <citation type="journal article" date="2022" name="Int. J. Mol. Sci.">
        <title>Draft Genome of Tanacetum Coccineum: Genomic Comparison of Closely Related Tanacetum-Family Plants.</title>
        <authorList>
            <person name="Yamashiro T."/>
            <person name="Shiraishi A."/>
            <person name="Nakayama K."/>
            <person name="Satake H."/>
        </authorList>
    </citation>
    <scope>NUCLEOTIDE SEQUENCE</scope>
</reference>
<reference evidence="1" key="2">
    <citation type="submission" date="2022-01" db="EMBL/GenBank/DDBJ databases">
        <authorList>
            <person name="Yamashiro T."/>
            <person name="Shiraishi A."/>
            <person name="Satake H."/>
            <person name="Nakayama K."/>
        </authorList>
    </citation>
    <scope>NUCLEOTIDE SEQUENCE</scope>
</reference>
<evidence type="ECO:0000313" key="1">
    <source>
        <dbReference type="EMBL" id="GJU10240.1"/>
    </source>
</evidence>
<protein>
    <submittedName>
        <fullName evidence="1">Uncharacterized protein</fullName>
    </submittedName>
</protein>
<keyword evidence="2" id="KW-1185">Reference proteome</keyword>